<organism evidence="1 2">
    <name type="scientific">Roseococcus pinisoli</name>
    <dbReference type="NCBI Taxonomy" id="2835040"/>
    <lineage>
        <taxon>Bacteria</taxon>
        <taxon>Pseudomonadati</taxon>
        <taxon>Pseudomonadota</taxon>
        <taxon>Alphaproteobacteria</taxon>
        <taxon>Acetobacterales</taxon>
        <taxon>Roseomonadaceae</taxon>
        <taxon>Roseococcus</taxon>
    </lineage>
</organism>
<dbReference type="EMBL" id="JAHCDA010000002">
    <property type="protein sequence ID" value="MBS7812112.1"/>
    <property type="molecule type" value="Genomic_DNA"/>
</dbReference>
<name>A0ABS5QEI7_9PROT</name>
<reference evidence="1 2" key="1">
    <citation type="submission" date="2021-05" db="EMBL/GenBank/DDBJ databases">
        <title>Roseococcus sp. XZZS9, whole genome shotgun sequencing project.</title>
        <authorList>
            <person name="Zhao G."/>
            <person name="Shen L."/>
        </authorList>
    </citation>
    <scope>NUCLEOTIDE SEQUENCE [LARGE SCALE GENOMIC DNA]</scope>
    <source>
        <strain evidence="1 2">XZZS9</strain>
    </source>
</reference>
<dbReference type="RefSeq" id="WP_213670745.1">
    <property type="nucleotide sequence ID" value="NZ_JAHCDA010000002.1"/>
</dbReference>
<proteinExistence type="predicted"/>
<evidence type="ECO:0000313" key="1">
    <source>
        <dbReference type="EMBL" id="MBS7812112.1"/>
    </source>
</evidence>
<keyword evidence="2" id="KW-1185">Reference proteome</keyword>
<protein>
    <submittedName>
        <fullName evidence="1">Uncharacterized protein</fullName>
    </submittedName>
</protein>
<sequence length="216" mass="23872">MVQDPFSPVLSRLQAGLVAESAHLGRIPVIVAALNLDILKTFWRYRTQPDVTFTSYGGSGQAYVQSGPAGAVLWMDPAASGYRDLFGRFLTEHWGTATTLTNSGYDVDHMYNRARARRYGYGLVRMFLVRGEINRDHGRAWERQIGTAEKDRFVKIMKLLDGMSELKVLGLPPVKNGLLLPEHHAAARQAAAQYGIPVDAALQTLRALCERVSAGD</sequence>
<dbReference type="Proteomes" id="UP000766336">
    <property type="component" value="Unassembled WGS sequence"/>
</dbReference>
<gene>
    <name evidence="1" type="ORF">KHU32_14260</name>
</gene>
<evidence type="ECO:0000313" key="2">
    <source>
        <dbReference type="Proteomes" id="UP000766336"/>
    </source>
</evidence>
<accession>A0ABS5QEI7</accession>
<comment type="caution">
    <text evidence="1">The sequence shown here is derived from an EMBL/GenBank/DDBJ whole genome shotgun (WGS) entry which is preliminary data.</text>
</comment>